<keyword evidence="4" id="KW-1185">Reference proteome</keyword>
<sequence length="132" mass="14244">MSRPDPVDNAYAGGITIGAAALLFVGGVLEALQGISALADDKIFVIGEDYVYSFNLTTWGWIHLILGIIGIAVAIGMAMGSDWARMAAIVIASVSIIAQFMWLPQHPWWAILIIAVDVMIIWAVSTWRLDTA</sequence>
<evidence type="ECO:0000256" key="1">
    <source>
        <dbReference type="SAM" id="Phobius"/>
    </source>
</evidence>
<feature type="transmembrane region" description="Helical" evidence="1">
    <location>
        <begin position="108"/>
        <end position="129"/>
    </location>
</feature>
<dbReference type="RefSeq" id="WP_183372478.1">
    <property type="nucleotide sequence ID" value="NZ_BAABHL010000001.1"/>
</dbReference>
<keyword evidence="1" id="KW-1133">Transmembrane helix</keyword>
<protein>
    <submittedName>
        <fullName evidence="3">Uncharacterized membrane protein YbaN (DUF454 family)</fullName>
    </submittedName>
</protein>
<evidence type="ECO:0000313" key="3">
    <source>
        <dbReference type="EMBL" id="MBB4137643.1"/>
    </source>
</evidence>
<feature type="domain" description="DUF7144" evidence="2">
    <location>
        <begin position="17"/>
        <end position="128"/>
    </location>
</feature>
<keyword evidence="1" id="KW-0812">Transmembrane</keyword>
<reference evidence="3 4" key="1">
    <citation type="submission" date="2020-08" db="EMBL/GenBank/DDBJ databases">
        <title>Sequencing the genomes of 1000 actinobacteria strains.</title>
        <authorList>
            <person name="Klenk H.-P."/>
        </authorList>
    </citation>
    <scope>NUCLEOTIDE SEQUENCE [LARGE SCALE GENOMIC DNA]</scope>
    <source>
        <strain evidence="3 4">DSM 45298</strain>
    </source>
</reference>
<evidence type="ECO:0000259" key="2">
    <source>
        <dbReference type="Pfam" id="PF23636"/>
    </source>
</evidence>
<dbReference type="AlphaFoldDB" id="A0A840F548"/>
<feature type="transmembrane region" description="Helical" evidence="1">
    <location>
        <begin position="86"/>
        <end position="102"/>
    </location>
</feature>
<dbReference type="Proteomes" id="UP000551501">
    <property type="component" value="Unassembled WGS sequence"/>
</dbReference>
<dbReference type="Pfam" id="PF23636">
    <property type="entry name" value="DUF7144"/>
    <property type="match status" value="1"/>
</dbReference>
<organism evidence="3 4">
    <name type="scientific">Gordonia humi</name>
    <dbReference type="NCBI Taxonomy" id="686429"/>
    <lineage>
        <taxon>Bacteria</taxon>
        <taxon>Bacillati</taxon>
        <taxon>Actinomycetota</taxon>
        <taxon>Actinomycetes</taxon>
        <taxon>Mycobacteriales</taxon>
        <taxon>Gordoniaceae</taxon>
        <taxon>Gordonia</taxon>
    </lineage>
</organism>
<comment type="caution">
    <text evidence="3">The sequence shown here is derived from an EMBL/GenBank/DDBJ whole genome shotgun (WGS) entry which is preliminary data.</text>
</comment>
<name>A0A840F548_9ACTN</name>
<proteinExistence type="predicted"/>
<feature type="transmembrane region" description="Helical" evidence="1">
    <location>
        <begin position="59"/>
        <end position="79"/>
    </location>
</feature>
<keyword evidence="1" id="KW-0472">Membrane</keyword>
<gene>
    <name evidence="3" type="ORF">BKA16_004195</name>
</gene>
<feature type="transmembrane region" description="Helical" evidence="1">
    <location>
        <begin position="12"/>
        <end position="39"/>
    </location>
</feature>
<evidence type="ECO:0000313" key="4">
    <source>
        <dbReference type="Proteomes" id="UP000551501"/>
    </source>
</evidence>
<dbReference type="InterPro" id="IPR055568">
    <property type="entry name" value="DUF7144"/>
</dbReference>
<accession>A0A840F548</accession>
<dbReference type="EMBL" id="JACIFP010000001">
    <property type="protein sequence ID" value="MBB4137643.1"/>
    <property type="molecule type" value="Genomic_DNA"/>
</dbReference>